<accession>X1LHG5</accession>
<feature type="non-terminal residue" evidence="2">
    <location>
        <position position="1"/>
    </location>
</feature>
<dbReference type="AlphaFoldDB" id="X1LHG5"/>
<comment type="caution">
    <text evidence="2">The sequence shown here is derived from an EMBL/GenBank/DDBJ whole genome shotgun (WGS) entry which is preliminary data.</text>
</comment>
<sequence>ACMLCALLLQLSSARVTGLNSQTESQFKSSTYCNLNSTIGGYGKTIPQHNKQHPQVQGLQQSASLKQNQGYNYCGGDQPLKQHAAAKSRGSDGGQLTPTEIKS</sequence>
<feature type="compositionally biased region" description="Polar residues" evidence="1">
    <location>
        <begin position="94"/>
        <end position="103"/>
    </location>
</feature>
<dbReference type="EMBL" id="BARV01011227">
    <property type="protein sequence ID" value="GAI05286.1"/>
    <property type="molecule type" value="Genomic_DNA"/>
</dbReference>
<proteinExistence type="predicted"/>
<evidence type="ECO:0000313" key="2">
    <source>
        <dbReference type="EMBL" id="GAI05286.1"/>
    </source>
</evidence>
<protein>
    <submittedName>
        <fullName evidence="2">Uncharacterized protein</fullName>
    </submittedName>
</protein>
<gene>
    <name evidence="2" type="ORF">S06H3_21388</name>
</gene>
<name>X1LHG5_9ZZZZ</name>
<feature type="region of interest" description="Disordered" evidence="1">
    <location>
        <begin position="75"/>
        <end position="103"/>
    </location>
</feature>
<reference evidence="2" key="1">
    <citation type="journal article" date="2014" name="Front. Microbiol.">
        <title>High frequency of phylogenetically diverse reductive dehalogenase-homologous genes in deep subseafloor sedimentary metagenomes.</title>
        <authorList>
            <person name="Kawai M."/>
            <person name="Futagami T."/>
            <person name="Toyoda A."/>
            <person name="Takaki Y."/>
            <person name="Nishi S."/>
            <person name="Hori S."/>
            <person name="Arai W."/>
            <person name="Tsubouchi T."/>
            <person name="Morono Y."/>
            <person name="Uchiyama I."/>
            <person name="Ito T."/>
            <person name="Fujiyama A."/>
            <person name="Inagaki F."/>
            <person name="Takami H."/>
        </authorList>
    </citation>
    <scope>NUCLEOTIDE SEQUENCE</scope>
    <source>
        <strain evidence="2">Expedition CK06-06</strain>
    </source>
</reference>
<organism evidence="2">
    <name type="scientific">marine sediment metagenome</name>
    <dbReference type="NCBI Taxonomy" id="412755"/>
    <lineage>
        <taxon>unclassified sequences</taxon>
        <taxon>metagenomes</taxon>
        <taxon>ecological metagenomes</taxon>
    </lineage>
</organism>
<evidence type="ECO:0000256" key="1">
    <source>
        <dbReference type="SAM" id="MobiDB-lite"/>
    </source>
</evidence>